<name>A0ABS1WC33_9GAMM</name>
<gene>
    <name evidence="1" type="ORF">I5282_10060</name>
</gene>
<comment type="caution">
    <text evidence="1">The sequence shown here is derived from an EMBL/GenBank/DDBJ whole genome shotgun (WGS) entry which is preliminary data.</text>
</comment>
<reference evidence="1 2" key="1">
    <citation type="submission" date="2020-12" db="EMBL/GenBank/DDBJ databases">
        <title>WGS of Legionella: environmental sample.</title>
        <authorList>
            <person name="Cristino S."/>
            <person name="Girolamini L."/>
            <person name="Salaris S."/>
            <person name="Pascale M.R."/>
            <person name="Mazzotta M."/>
            <person name="Orsini M."/>
            <person name="Grottola A."/>
        </authorList>
    </citation>
    <scope>NUCLEOTIDE SEQUENCE [LARGE SCALE GENOMIC DNA]</scope>
    <source>
        <strain evidence="1 2">30cs62</strain>
    </source>
</reference>
<dbReference type="Proteomes" id="UP000809910">
    <property type="component" value="Unassembled WGS sequence"/>
</dbReference>
<protein>
    <recommendedName>
        <fullName evidence="3">Dot/Icm T4SS effector</fullName>
    </recommendedName>
</protein>
<accession>A0ABS1WC33</accession>
<dbReference type="EMBL" id="JADWVN010000018">
    <property type="protein sequence ID" value="MBL7526914.1"/>
    <property type="molecule type" value="Genomic_DNA"/>
</dbReference>
<evidence type="ECO:0000313" key="1">
    <source>
        <dbReference type="EMBL" id="MBL7526914.1"/>
    </source>
</evidence>
<evidence type="ECO:0008006" key="3">
    <source>
        <dbReference type="Google" id="ProtNLM"/>
    </source>
</evidence>
<evidence type="ECO:0000313" key="2">
    <source>
        <dbReference type="Proteomes" id="UP000809910"/>
    </source>
</evidence>
<organism evidence="1 2">
    <name type="scientific">Legionella bononiensis</name>
    <dbReference type="NCBI Taxonomy" id="2793102"/>
    <lineage>
        <taxon>Bacteria</taxon>
        <taxon>Pseudomonadati</taxon>
        <taxon>Pseudomonadota</taxon>
        <taxon>Gammaproteobacteria</taxon>
        <taxon>Legionellales</taxon>
        <taxon>Legionellaceae</taxon>
        <taxon>Legionella</taxon>
    </lineage>
</organism>
<keyword evidence="2" id="KW-1185">Reference proteome</keyword>
<sequence>MTTENFLSDQVIFDENKKIDVLVDVLASYTKSLPMHLEDKPAEDKPKESLYSEDKEQRKAAAKVILRAWRGNKITQSITSSPYFSYLSMLDPQDEKRLMLSALMYGRHVAEIDSQSEYYMNNPFIPAGAKYHRNDNKVGRIMELLCQKVGIENIDPYKLYIPISLLENCTKDQLMDSAIQFIQQELNGFQLEHLDHEFIVHPNQQIGVLVLNPFQHVESEKIKTFMESSGFIASPWQLAETVGDMAERPAISNATIPTMPDLPGSKELFLNSKIFNQLLRVSSNEKYPTHLLAKSLVELLKNLPTDADEKTIKKN</sequence>
<dbReference type="RefSeq" id="WP_203108354.1">
    <property type="nucleotide sequence ID" value="NZ_JADOBG010000006.1"/>
</dbReference>
<proteinExistence type="predicted"/>